<dbReference type="PANTHER" id="PTHR43056">
    <property type="entry name" value="PEPTIDASE S9 PROLYL OLIGOPEPTIDASE"/>
    <property type="match status" value="1"/>
</dbReference>
<dbReference type="Gene3D" id="3.40.50.1820">
    <property type="entry name" value="alpha/beta hydrolase"/>
    <property type="match status" value="1"/>
</dbReference>
<dbReference type="NCBIfam" id="TIGR00976">
    <property type="entry name" value="CocE_NonD"/>
    <property type="match status" value="2"/>
</dbReference>
<keyword evidence="4" id="KW-1185">Reference proteome</keyword>
<protein>
    <submittedName>
        <fullName evidence="3">X-Pro dipeptidyl-peptidase-like protein</fullName>
    </submittedName>
</protein>
<dbReference type="SUPFAM" id="SSF53474">
    <property type="entry name" value="alpha/beta-Hydrolases"/>
    <property type="match status" value="1"/>
</dbReference>
<evidence type="ECO:0000256" key="1">
    <source>
        <dbReference type="ARBA" id="ARBA00022801"/>
    </source>
</evidence>
<reference evidence="3 4" key="1">
    <citation type="journal article" date="2010" name="J. Bacteriol.">
        <title>Genome sequence of Lentisphaera araneosa HTCC2155T, the type species of the order Lentisphaerales in the phylum Lentisphaerae.</title>
        <authorList>
            <person name="Thrash J.C."/>
            <person name="Cho J.C."/>
            <person name="Vergin K.L."/>
            <person name="Morris R.M."/>
            <person name="Giovannoni S.J."/>
        </authorList>
    </citation>
    <scope>NUCLEOTIDE SEQUENCE [LARGE SCALE GENOMIC DNA]</scope>
    <source>
        <strain evidence="3 4">HTCC2155</strain>
    </source>
</reference>
<organism evidence="3 4">
    <name type="scientific">Lentisphaera araneosa HTCC2155</name>
    <dbReference type="NCBI Taxonomy" id="313628"/>
    <lineage>
        <taxon>Bacteria</taxon>
        <taxon>Pseudomonadati</taxon>
        <taxon>Lentisphaerota</taxon>
        <taxon>Lentisphaeria</taxon>
        <taxon>Lentisphaerales</taxon>
        <taxon>Lentisphaeraceae</taxon>
        <taxon>Lentisphaera</taxon>
    </lineage>
</organism>
<dbReference type="InterPro" id="IPR029058">
    <property type="entry name" value="AB_hydrolase_fold"/>
</dbReference>
<dbReference type="STRING" id="313628.LNTAR_21975"/>
<dbReference type="SMART" id="SM00939">
    <property type="entry name" value="PepX_C"/>
    <property type="match status" value="1"/>
</dbReference>
<dbReference type="GO" id="GO:0008239">
    <property type="term" value="F:dipeptidyl-peptidase activity"/>
    <property type="evidence" value="ECO:0007669"/>
    <property type="project" value="InterPro"/>
</dbReference>
<gene>
    <name evidence="3" type="ORF">LNTAR_21975</name>
</gene>
<feature type="domain" description="Xaa-Pro dipeptidyl-peptidase C-terminal" evidence="2">
    <location>
        <begin position="324"/>
        <end position="570"/>
    </location>
</feature>
<dbReference type="InterPro" id="IPR000383">
    <property type="entry name" value="Xaa-Pro-like_dom"/>
</dbReference>
<evidence type="ECO:0000313" key="4">
    <source>
        <dbReference type="Proteomes" id="UP000004947"/>
    </source>
</evidence>
<dbReference type="AlphaFoldDB" id="A6DSK6"/>
<dbReference type="OrthoDB" id="9806163at2"/>
<evidence type="ECO:0000313" key="3">
    <source>
        <dbReference type="EMBL" id="EDM25359.1"/>
    </source>
</evidence>
<dbReference type="InterPro" id="IPR050585">
    <property type="entry name" value="Xaa-Pro_dipeptidyl-ppase/CocE"/>
</dbReference>
<dbReference type="InterPro" id="IPR013736">
    <property type="entry name" value="Xaa-Pro_dipept_C"/>
</dbReference>
<dbReference type="Pfam" id="PF08530">
    <property type="entry name" value="PepX_C"/>
    <property type="match status" value="1"/>
</dbReference>
<sequence length="575" mass="64340">MIHNHTSKLLLILLVTIGSYSFAKDVVKSLPNALPGGHIFLNQHPKSDLNGDGVLSYEEKENYCIATITKTLGGNYTFERHMIPMRDGVKLATGVFIPKKGPAAAVLTRTAYGIWGAAFHNSHRFTGQNLVFICQDPRGDGESEGKGTFDAKSFDNEINDGYDTIDWISKQAFCNGNVAMIGQSGHGFCAYMAYLAKHPALKAVYTTVSGGNAYKYWTYHNGVRREMYNWLGQRSIPIPQWPKPTITLFDQKAYDKTVQKASLNNKTVFIAKTGWYDIFAESALDYMESFGDKGNIIIQMDASGHGNMVGRKKHMGPVPKEWQIPDISTALKDNKQGKSRMVYFLMGDAIDPNAPGNEYKMTTVWPVPHTKESYYMQADGSLKQNKSSAQKASLTFKYDPRNPVPSAGGDVFIHQGVGPKDQRVHKDRKDILRFTSDVLTEPLEITGKVMAELFVKTDVEDTTFTAKLIDVYPDGYEAILRDSIIMTRFHDGFDKESKIEKGKVYKLTIDMWSTAYVLNKGHKLAVHISSSNSPKYEVHPNTYKPVMNFNNSPVANNTIMLSKEHPSRIILPIVK</sequence>
<dbReference type="RefSeq" id="WP_007280815.1">
    <property type="nucleotide sequence ID" value="NZ_ABCK01000031.1"/>
</dbReference>
<name>A6DSK6_9BACT</name>
<dbReference type="PANTHER" id="PTHR43056:SF10">
    <property type="entry name" value="COCE_NOND FAMILY, PUTATIVE (AFU_ORTHOLOGUE AFUA_7G00600)-RELATED"/>
    <property type="match status" value="1"/>
</dbReference>
<dbReference type="EMBL" id="ABCK01000031">
    <property type="protein sequence ID" value="EDM25359.1"/>
    <property type="molecule type" value="Genomic_DNA"/>
</dbReference>
<proteinExistence type="predicted"/>
<accession>A6DSK6</accession>
<dbReference type="eggNOG" id="COG2936">
    <property type="taxonomic scope" value="Bacteria"/>
</dbReference>
<keyword evidence="1" id="KW-0378">Hydrolase</keyword>
<evidence type="ECO:0000259" key="2">
    <source>
        <dbReference type="SMART" id="SM00939"/>
    </source>
</evidence>
<dbReference type="Gene3D" id="2.60.120.260">
    <property type="entry name" value="Galactose-binding domain-like"/>
    <property type="match status" value="1"/>
</dbReference>
<dbReference type="Pfam" id="PF02129">
    <property type="entry name" value="Peptidase_S15"/>
    <property type="match status" value="1"/>
</dbReference>
<dbReference type="InterPro" id="IPR005674">
    <property type="entry name" value="CocE/Ser_esterase"/>
</dbReference>
<comment type="caution">
    <text evidence="3">The sequence shown here is derived from an EMBL/GenBank/DDBJ whole genome shotgun (WGS) entry which is preliminary data.</text>
</comment>
<dbReference type="Proteomes" id="UP000004947">
    <property type="component" value="Unassembled WGS sequence"/>
</dbReference>
<dbReference type="SUPFAM" id="SSF49785">
    <property type="entry name" value="Galactose-binding domain-like"/>
    <property type="match status" value="1"/>
</dbReference>
<dbReference type="InterPro" id="IPR008979">
    <property type="entry name" value="Galactose-bd-like_sf"/>
</dbReference>